<dbReference type="PANTHER" id="PTHR12631:SF10">
    <property type="entry name" value="BETA-XYLOSIDASE-LIKE PROTEIN-RELATED"/>
    <property type="match status" value="1"/>
</dbReference>
<evidence type="ECO:0000313" key="1">
    <source>
        <dbReference type="EMBL" id="GEE00351.1"/>
    </source>
</evidence>
<protein>
    <recommendedName>
        <fullName evidence="3">Glycoside hydrolase family 5 domain-containing protein</fullName>
    </recommendedName>
</protein>
<dbReference type="PANTHER" id="PTHR12631">
    <property type="entry name" value="ALPHA-L-IDURONIDASE"/>
    <property type="match status" value="1"/>
</dbReference>
<dbReference type="OrthoDB" id="9802522at2"/>
<proteinExistence type="predicted"/>
<evidence type="ECO:0000313" key="2">
    <source>
        <dbReference type="Proteomes" id="UP000444960"/>
    </source>
</evidence>
<gene>
    <name evidence="1" type="ORF">nbrc107696_07970</name>
</gene>
<dbReference type="RefSeq" id="WP_161894258.1">
    <property type="nucleotide sequence ID" value="NZ_BJOV01000002.1"/>
</dbReference>
<reference evidence="2" key="1">
    <citation type="submission" date="2019-06" db="EMBL/GenBank/DDBJ databases">
        <title>Gordonia isolated from sludge of a wastewater treatment plant.</title>
        <authorList>
            <person name="Tamura T."/>
            <person name="Aoyama K."/>
            <person name="Kang Y."/>
            <person name="Saito S."/>
            <person name="Akiyama N."/>
            <person name="Yazawa K."/>
            <person name="Gonoi T."/>
            <person name="Mikami Y."/>
        </authorList>
    </citation>
    <scope>NUCLEOTIDE SEQUENCE [LARGE SCALE GENOMIC DNA]</scope>
    <source>
        <strain evidence="2">NBRC 107696</strain>
    </source>
</reference>
<sequence>MSAAVWKVAAGIVTVLVAAVIVTVATTAAARRETTPTPSAAAEQRCTAARSVGFAGGAEMMTKSNAAVEREFAAMAAMGARWVRIGIEWDVVEAERGTLDWRVPDRVITLAKKHGFQVLAVVFGTPEWARLPQEASSDAALPGSAARFGRFVRDAARHEGDRVQAWEIWNEPNLVFRSFPRPDVVRYHRLLIAASRAVKSVSPSTPVITGGLAPTGDDGINYSPSTFVKQLYALGDIDEWDGVGIHPYTFPALPEDTSTSTWNTYLRLDLVFDTMRQAGDGRKQVWITEFGAPTGGDPAKAVTEDDQKTAIMQILSRMAVDPLIGPTIIHSAVDRGGRNPDDIENHFGLMHTDFTPKPAYTAISEFTHC</sequence>
<dbReference type="Gene3D" id="3.20.20.80">
    <property type="entry name" value="Glycosidases"/>
    <property type="match status" value="1"/>
</dbReference>
<dbReference type="SUPFAM" id="SSF51445">
    <property type="entry name" value="(Trans)glycosidases"/>
    <property type="match status" value="1"/>
</dbReference>
<dbReference type="EMBL" id="BJOV01000002">
    <property type="protein sequence ID" value="GEE00351.1"/>
    <property type="molecule type" value="Genomic_DNA"/>
</dbReference>
<comment type="caution">
    <text evidence="1">The sequence shown here is derived from an EMBL/GenBank/DDBJ whole genome shotgun (WGS) entry which is preliminary data.</text>
</comment>
<evidence type="ECO:0008006" key="3">
    <source>
        <dbReference type="Google" id="ProtNLM"/>
    </source>
</evidence>
<dbReference type="InterPro" id="IPR051923">
    <property type="entry name" value="Glycosyl_Hydrolase_39"/>
</dbReference>
<organism evidence="1 2">
    <name type="scientific">Gordonia spumicola</name>
    <dbReference type="NCBI Taxonomy" id="589161"/>
    <lineage>
        <taxon>Bacteria</taxon>
        <taxon>Bacillati</taxon>
        <taxon>Actinomycetota</taxon>
        <taxon>Actinomycetes</taxon>
        <taxon>Mycobacteriales</taxon>
        <taxon>Gordoniaceae</taxon>
        <taxon>Gordonia</taxon>
    </lineage>
</organism>
<dbReference type="AlphaFoldDB" id="A0A7I9V5P5"/>
<dbReference type="Proteomes" id="UP000444960">
    <property type="component" value="Unassembled WGS sequence"/>
</dbReference>
<dbReference type="InterPro" id="IPR017853">
    <property type="entry name" value="GH"/>
</dbReference>
<name>A0A7I9V5P5_9ACTN</name>
<accession>A0A7I9V5P5</accession>
<dbReference type="GO" id="GO:0004553">
    <property type="term" value="F:hydrolase activity, hydrolyzing O-glycosyl compounds"/>
    <property type="evidence" value="ECO:0007669"/>
    <property type="project" value="TreeGrafter"/>
</dbReference>
<keyword evidence="2" id="KW-1185">Reference proteome</keyword>